<feature type="domain" description="Serine aminopeptidase S33" evidence="1">
    <location>
        <begin position="34"/>
        <end position="266"/>
    </location>
</feature>
<name>A0A2S5T3Z5_9BURK</name>
<reference evidence="3 5" key="2">
    <citation type="submission" date="2019-03" db="EMBL/GenBank/DDBJ databases">
        <title>Genomic Encyclopedia of Type Strains, Phase IV (KMG-IV): sequencing the most valuable type-strain genomes for metagenomic binning, comparative biology and taxonomic classification.</title>
        <authorList>
            <person name="Goeker M."/>
        </authorList>
    </citation>
    <scope>NUCLEOTIDE SEQUENCE [LARGE SCALE GENOMIC DNA]</scope>
    <source>
        <strain evidence="3 5">DSM 15264</strain>
    </source>
</reference>
<keyword evidence="2" id="KW-0378">Hydrolase</keyword>
<gene>
    <name evidence="2" type="ORF">C1702_10795</name>
    <name evidence="3" type="ORF">EV676_10971</name>
</gene>
<dbReference type="GO" id="GO:0016787">
    <property type="term" value="F:hydrolase activity"/>
    <property type="evidence" value="ECO:0007669"/>
    <property type="project" value="UniProtKB-KW"/>
</dbReference>
<reference evidence="2 4" key="1">
    <citation type="submission" date="2018-02" db="EMBL/GenBank/DDBJ databases">
        <title>Reclassifiation of [Polyangium] brachysporum DSM 7029 as Guopingzhaonella breviflexa gen. nov., sp. nov., a member of the family Comamonadaceae.</title>
        <authorList>
            <person name="Tang B."/>
        </authorList>
    </citation>
    <scope>NUCLEOTIDE SEQUENCE [LARGE SCALE GENOMIC DNA]</scope>
    <source>
        <strain evidence="2 4">DSM 15344</strain>
    </source>
</reference>
<sequence length="288" mass="30627">MNPLAVTPASTLSELALADGTRLALRHWPAPAAPARGTVLLVHGLGEHSGRYEHVAQWLRGQGFQVVAYDHRGHGRSQGPRGGLRRPDDLLEDLAAVLDQVRAQAPAPLVLLGHSMGGLVAARFVAGALRPVEGLVLSSPALDPGLSGPQRALLALMHALAPDLPVPNGLRVRDVSHDDAVVQAYMDDPLVHATVTARLVRFIVDGGRQVRAQAAQWRVPTLLMWAGADRLVAPAGSAAFAARAPAGVVEARCFEAMRHEIFNEPDNDAVFACLQRWLDARFGAPGAH</sequence>
<dbReference type="EMBL" id="SLXF01000009">
    <property type="protein sequence ID" value="TCP04985.1"/>
    <property type="molecule type" value="Genomic_DNA"/>
</dbReference>
<dbReference type="InterPro" id="IPR022742">
    <property type="entry name" value="Hydrolase_4"/>
</dbReference>
<organism evidence="2 4">
    <name type="scientific">Caldimonas thermodepolymerans</name>
    <dbReference type="NCBI Taxonomy" id="215580"/>
    <lineage>
        <taxon>Bacteria</taxon>
        <taxon>Pseudomonadati</taxon>
        <taxon>Pseudomonadota</taxon>
        <taxon>Betaproteobacteria</taxon>
        <taxon>Burkholderiales</taxon>
        <taxon>Sphaerotilaceae</taxon>
        <taxon>Caldimonas</taxon>
    </lineage>
</organism>
<dbReference type="AlphaFoldDB" id="A0A2S5T3Z5"/>
<evidence type="ECO:0000313" key="4">
    <source>
        <dbReference type="Proteomes" id="UP000239406"/>
    </source>
</evidence>
<keyword evidence="4" id="KW-1185">Reference proteome</keyword>
<evidence type="ECO:0000313" key="5">
    <source>
        <dbReference type="Proteomes" id="UP000294772"/>
    </source>
</evidence>
<dbReference type="RefSeq" id="WP_104357711.1">
    <property type="nucleotide sequence ID" value="NZ_CP064338.1"/>
</dbReference>
<dbReference type="InterPro" id="IPR029058">
    <property type="entry name" value="AB_hydrolase_fold"/>
</dbReference>
<accession>A0A2S5T3Z5</accession>
<dbReference type="EMBL" id="PSNY01000010">
    <property type="protein sequence ID" value="PPE69676.1"/>
    <property type="molecule type" value="Genomic_DNA"/>
</dbReference>
<evidence type="ECO:0000313" key="2">
    <source>
        <dbReference type="EMBL" id="PPE69676.1"/>
    </source>
</evidence>
<dbReference type="Proteomes" id="UP000239406">
    <property type="component" value="Unassembled WGS sequence"/>
</dbReference>
<dbReference type="PRINTS" id="PR00111">
    <property type="entry name" value="ABHYDROLASE"/>
</dbReference>
<dbReference type="InterPro" id="IPR051044">
    <property type="entry name" value="MAG_DAG_Lipase"/>
</dbReference>
<evidence type="ECO:0000259" key="1">
    <source>
        <dbReference type="Pfam" id="PF12146"/>
    </source>
</evidence>
<dbReference type="Gene3D" id="3.40.50.1820">
    <property type="entry name" value="alpha/beta hydrolase"/>
    <property type="match status" value="1"/>
</dbReference>
<dbReference type="Pfam" id="PF12146">
    <property type="entry name" value="Hydrolase_4"/>
    <property type="match status" value="1"/>
</dbReference>
<proteinExistence type="predicted"/>
<protein>
    <submittedName>
        <fullName evidence="3">Alpha-beta hydrolase superfamily lysophospholipase</fullName>
    </submittedName>
    <submittedName>
        <fullName evidence="2">Alpha/beta hydrolase</fullName>
    </submittedName>
</protein>
<evidence type="ECO:0000313" key="3">
    <source>
        <dbReference type="EMBL" id="TCP04985.1"/>
    </source>
</evidence>
<dbReference type="PANTHER" id="PTHR11614">
    <property type="entry name" value="PHOSPHOLIPASE-RELATED"/>
    <property type="match status" value="1"/>
</dbReference>
<dbReference type="OrthoDB" id="9806902at2"/>
<comment type="caution">
    <text evidence="2">The sequence shown here is derived from an EMBL/GenBank/DDBJ whole genome shotgun (WGS) entry which is preliminary data.</text>
</comment>
<dbReference type="SUPFAM" id="SSF53474">
    <property type="entry name" value="alpha/beta-Hydrolases"/>
    <property type="match status" value="1"/>
</dbReference>
<dbReference type="Proteomes" id="UP000294772">
    <property type="component" value="Unassembled WGS sequence"/>
</dbReference>
<dbReference type="InterPro" id="IPR000073">
    <property type="entry name" value="AB_hydrolase_1"/>
</dbReference>